<feature type="transmembrane region" description="Helical" evidence="6">
    <location>
        <begin position="91"/>
        <end position="110"/>
    </location>
</feature>
<comment type="caution">
    <text evidence="7">The sequence shown here is derived from an EMBL/GenBank/DDBJ whole genome shotgun (WGS) entry which is preliminary data.</text>
</comment>
<organism evidence="7 8">
    <name type="scientific">Scheffersomyces spartinae</name>
    <dbReference type="NCBI Taxonomy" id="45513"/>
    <lineage>
        <taxon>Eukaryota</taxon>
        <taxon>Fungi</taxon>
        <taxon>Dikarya</taxon>
        <taxon>Ascomycota</taxon>
        <taxon>Saccharomycotina</taxon>
        <taxon>Pichiomycetes</taxon>
        <taxon>Debaryomycetaceae</taxon>
        <taxon>Scheffersomyces</taxon>
    </lineage>
</organism>
<evidence type="ECO:0000256" key="1">
    <source>
        <dbReference type="ARBA" id="ARBA00004141"/>
    </source>
</evidence>
<evidence type="ECO:0000313" key="8">
    <source>
        <dbReference type="Proteomes" id="UP000790833"/>
    </source>
</evidence>
<dbReference type="EMBL" id="JAHMUF010000001">
    <property type="protein sequence ID" value="KAG7196065.1"/>
    <property type="molecule type" value="Genomic_DNA"/>
</dbReference>
<dbReference type="PANTHER" id="PTHR13144:SF0">
    <property type="entry name" value="PROTEIN TEX261"/>
    <property type="match status" value="1"/>
</dbReference>
<evidence type="ECO:0000256" key="2">
    <source>
        <dbReference type="ARBA" id="ARBA00008096"/>
    </source>
</evidence>
<dbReference type="InterPro" id="IPR007277">
    <property type="entry name" value="Svp26/Tex261"/>
</dbReference>
<dbReference type="Proteomes" id="UP000790833">
    <property type="component" value="Unassembled WGS sequence"/>
</dbReference>
<evidence type="ECO:0000256" key="6">
    <source>
        <dbReference type="SAM" id="Phobius"/>
    </source>
</evidence>
<dbReference type="Pfam" id="PF04148">
    <property type="entry name" value="Erv26"/>
    <property type="match status" value="1"/>
</dbReference>
<accession>A0A9P8AK36</accession>
<feature type="transmembrane region" description="Helical" evidence="6">
    <location>
        <begin position="5"/>
        <end position="28"/>
    </location>
</feature>
<gene>
    <name evidence="7" type="primary">SVP26</name>
    <name evidence="7" type="ORF">KQ657_000076</name>
</gene>
<dbReference type="GO" id="GO:0006888">
    <property type="term" value="P:endoplasmic reticulum to Golgi vesicle-mediated transport"/>
    <property type="evidence" value="ECO:0007669"/>
    <property type="project" value="InterPro"/>
</dbReference>
<comment type="similarity">
    <text evidence="2">Belongs to the SVP26 family.</text>
</comment>
<keyword evidence="3 6" id="KW-0812">Transmembrane</keyword>
<dbReference type="GO" id="GO:0097020">
    <property type="term" value="F:COPII receptor activity"/>
    <property type="evidence" value="ECO:0007669"/>
    <property type="project" value="InterPro"/>
</dbReference>
<comment type="subcellular location">
    <subcellularLocation>
        <location evidence="1">Membrane</location>
        <topology evidence="1">Multi-pass membrane protein</topology>
    </subcellularLocation>
</comment>
<protein>
    <submittedName>
        <fullName evidence="7">Erv26 super protein</fullName>
    </submittedName>
</protein>
<evidence type="ECO:0000256" key="4">
    <source>
        <dbReference type="ARBA" id="ARBA00022989"/>
    </source>
</evidence>
<evidence type="ECO:0000256" key="3">
    <source>
        <dbReference type="ARBA" id="ARBA00022692"/>
    </source>
</evidence>
<reference evidence="7" key="1">
    <citation type="submission" date="2021-03" db="EMBL/GenBank/DDBJ databases">
        <authorList>
            <person name="Palmer J.M."/>
        </authorList>
    </citation>
    <scope>NUCLEOTIDE SEQUENCE</scope>
    <source>
        <strain evidence="7">ARV_011</strain>
    </source>
</reference>
<dbReference type="PANTHER" id="PTHR13144">
    <property type="entry name" value="TEX261 PROTEIN"/>
    <property type="match status" value="1"/>
</dbReference>
<dbReference type="RefSeq" id="XP_043051610.1">
    <property type="nucleotide sequence ID" value="XM_043190933.1"/>
</dbReference>
<proteinExistence type="inferred from homology"/>
<dbReference type="AlphaFoldDB" id="A0A9P8AK36"/>
<keyword evidence="4 6" id="KW-1133">Transmembrane helix</keyword>
<keyword evidence="8" id="KW-1185">Reference proteome</keyword>
<sequence>MILILLAYIGILTGFVFLVLSIASGLYYLSELVEEHTEPTKRFLTKVIYGDMVILFLLWAIDGLPFKLTMFSIVSYYVYLQNLKKFPYVQLLSPIFLGSCILVIANHFLWFNHFHNPYIPPLTERLRAGYVPPVIPSFVEVCSFFGLLIWFVPFALFVSLSAHDNLLPTFTESEEGEHRHKNNGLAKVLVGRLRDTIYNISRQLGYELDRSYGRII</sequence>
<feature type="transmembrane region" description="Helical" evidence="6">
    <location>
        <begin position="130"/>
        <end position="158"/>
    </location>
</feature>
<feature type="transmembrane region" description="Helical" evidence="6">
    <location>
        <begin position="48"/>
        <end position="79"/>
    </location>
</feature>
<dbReference type="GO" id="GO:0030134">
    <property type="term" value="C:COPII-coated ER to Golgi transport vesicle"/>
    <property type="evidence" value="ECO:0007669"/>
    <property type="project" value="TreeGrafter"/>
</dbReference>
<evidence type="ECO:0000313" key="7">
    <source>
        <dbReference type="EMBL" id="KAG7196065.1"/>
    </source>
</evidence>
<dbReference type="GeneID" id="66113450"/>
<name>A0A9P8AK36_9ASCO</name>
<dbReference type="GO" id="GO:0005789">
    <property type="term" value="C:endoplasmic reticulum membrane"/>
    <property type="evidence" value="ECO:0007669"/>
    <property type="project" value="TreeGrafter"/>
</dbReference>
<dbReference type="GO" id="GO:0000139">
    <property type="term" value="C:Golgi membrane"/>
    <property type="evidence" value="ECO:0007669"/>
    <property type="project" value="TreeGrafter"/>
</dbReference>
<evidence type="ECO:0000256" key="5">
    <source>
        <dbReference type="ARBA" id="ARBA00023136"/>
    </source>
</evidence>
<keyword evidence="5 6" id="KW-0472">Membrane</keyword>
<dbReference type="OrthoDB" id="28257at2759"/>